<comment type="caution">
    <text evidence="1">The sequence shown here is derived from an EMBL/GenBank/DDBJ whole genome shotgun (WGS) entry which is preliminary data.</text>
</comment>
<dbReference type="EMBL" id="JAGGKV010000010">
    <property type="protein sequence ID" value="MBP1964810.1"/>
    <property type="molecule type" value="Genomic_DNA"/>
</dbReference>
<evidence type="ECO:0000313" key="2">
    <source>
        <dbReference type="Proteomes" id="UP001519344"/>
    </source>
</evidence>
<protein>
    <submittedName>
        <fullName evidence="1">Uncharacterized protein</fullName>
    </submittedName>
</protein>
<name>A0ABS4I1N3_9BACL</name>
<accession>A0ABS4I1N3</accession>
<gene>
    <name evidence="1" type="ORF">J2Z65_004033</name>
</gene>
<organism evidence="1 2">
    <name type="scientific">Paenibacillus aceris</name>
    <dbReference type="NCBI Taxonomy" id="869555"/>
    <lineage>
        <taxon>Bacteria</taxon>
        <taxon>Bacillati</taxon>
        <taxon>Bacillota</taxon>
        <taxon>Bacilli</taxon>
        <taxon>Bacillales</taxon>
        <taxon>Paenibacillaceae</taxon>
        <taxon>Paenibacillus</taxon>
    </lineage>
</organism>
<proteinExistence type="predicted"/>
<dbReference type="Proteomes" id="UP001519344">
    <property type="component" value="Unassembled WGS sequence"/>
</dbReference>
<reference evidence="1 2" key="1">
    <citation type="submission" date="2021-03" db="EMBL/GenBank/DDBJ databases">
        <title>Genomic Encyclopedia of Type Strains, Phase IV (KMG-IV): sequencing the most valuable type-strain genomes for metagenomic binning, comparative biology and taxonomic classification.</title>
        <authorList>
            <person name="Goeker M."/>
        </authorList>
    </citation>
    <scope>NUCLEOTIDE SEQUENCE [LARGE SCALE GENOMIC DNA]</scope>
    <source>
        <strain evidence="1 2">DSM 24950</strain>
    </source>
</reference>
<sequence length="39" mass="4355">MIRLKRKVVIVSLSFSTLLIMSTAYALLPMHQIAAPLDL</sequence>
<evidence type="ECO:0000313" key="1">
    <source>
        <dbReference type="EMBL" id="MBP1964810.1"/>
    </source>
</evidence>
<keyword evidence="2" id="KW-1185">Reference proteome</keyword>